<dbReference type="WBParaSite" id="PTRK_0001620800.1">
    <property type="protein sequence ID" value="PTRK_0001620800.1"/>
    <property type="gene ID" value="PTRK_0001620800"/>
</dbReference>
<keyword evidence="2" id="KW-1185">Reference proteome</keyword>
<dbReference type="AlphaFoldDB" id="A0A0N5A3K3"/>
<keyword evidence="1" id="KW-1133">Transmembrane helix</keyword>
<evidence type="ECO:0000313" key="2">
    <source>
        <dbReference type="Proteomes" id="UP000038045"/>
    </source>
</evidence>
<feature type="transmembrane region" description="Helical" evidence="1">
    <location>
        <begin position="111"/>
        <end position="130"/>
    </location>
</feature>
<reference evidence="3" key="1">
    <citation type="submission" date="2017-02" db="UniProtKB">
        <authorList>
            <consortium name="WormBaseParasite"/>
        </authorList>
    </citation>
    <scope>IDENTIFICATION</scope>
</reference>
<dbReference type="Proteomes" id="UP000038045">
    <property type="component" value="Unplaced"/>
</dbReference>
<name>A0A0N5A3K3_PARTI</name>
<keyword evidence="1" id="KW-0812">Transmembrane</keyword>
<evidence type="ECO:0000313" key="3">
    <source>
        <dbReference type="WBParaSite" id="PTRK_0001620800.1"/>
    </source>
</evidence>
<accession>A0A0N5A3K3</accession>
<feature type="transmembrane region" description="Helical" evidence="1">
    <location>
        <begin position="6"/>
        <end position="25"/>
    </location>
</feature>
<evidence type="ECO:0000256" key="1">
    <source>
        <dbReference type="SAM" id="Phobius"/>
    </source>
</evidence>
<sequence>MQSLYIIIFLINFYIIITSSIECYFGRSTTTTIPVDSQICDTAGVGITYCMRMATGNDIIRGCDTQSICKNLGTGCKSNTMYSYYTGELCCCNSNKCNSSSRVLSSKSGHLSIILYLASFFTIFMLTEYLE</sequence>
<keyword evidence="1" id="KW-0472">Membrane</keyword>
<protein>
    <submittedName>
        <fullName evidence="3">Activin_recp domain-containing protein</fullName>
    </submittedName>
</protein>
<proteinExistence type="predicted"/>
<organism evidence="2 3">
    <name type="scientific">Parastrongyloides trichosuri</name>
    <name type="common">Possum-specific nematode worm</name>
    <dbReference type="NCBI Taxonomy" id="131310"/>
    <lineage>
        <taxon>Eukaryota</taxon>
        <taxon>Metazoa</taxon>
        <taxon>Ecdysozoa</taxon>
        <taxon>Nematoda</taxon>
        <taxon>Chromadorea</taxon>
        <taxon>Rhabditida</taxon>
        <taxon>Tylenchina</taxon>
        <taxon>Panagrolaimomorpha</taxon>
        <taxon>Strongyloidoidea</taxon>
        <taxon>Strongyloididae</taxon>
        <taxon>Parastrongyloides</taxon>
    </lineage>
</organism>